<gene>
    <name evidence="2" type="ORF">HAT86_12050</name>
</gene>
<keyword evidence="3" id="KW-1185">Reference proteome</keyword>
<reference evidence="2" key="1">
    <citation type="submission" date="2020-03" db="EMBL/GenBank/DDBJ databases">
        <title>Roseovarius gahaiensis sp. nov., isolated from Gahai Saline Lake, China.</title>
        <authorList>
            <person name="Sun X."/>
        </authorList>
    </citation>
    <scope>NUCLEOTIDE SEQUENCE</scope>
    <source>
        <strain evidence="2">GH877</strain>
    </source>
</reference>
<name>A0A967BE61_9RHOB</name>
<proteinExistence type="predicted"/>
<dbReference type="RefSeq" id="WP_167197903.1">
    <property type="nucleotide sequence ID" value="NZ_JAAORB010000027.1"/>
</dbReference>
<protein>
    <submittedName>
        <fullName evidence="2">DUF3987 domain-containing protein</fullName>
    </submittedName>
</protein>
<dbReference type="AlphaFoldDB" id="A0A967BE61"/>
<evidence type="ECO:0000256" key="1">
    <source>
        <dbReference type="SAM" id="MobiDB-lite"/>
    </source>
</evidence>
<evidence type="ECO:0000313" key="3">
    <source>
        <dbReference type="Proteomes" id="UP000639775"/>
    </source>
</evidence>
<sequence length="809" mass="88471">MAAIKTDPDQISTFVETLFPYASEGGFVSLRAFDDREKGKPPFAIEAVQINGSGLAPVKDHAATLAERCATAAQAIVFCPPVVTFKDGRNGKAENVAEGVALSVDCDQTPFKSRAKLESLLGPATIIVASGGEWTDPETGELQDKLHLHWRLNEPTQDVDDHELLKSARALATKLVGGDDTNAPLVHPIRWPGSLHRKGKPRLARIVSSNEAAEIDLHDALECLHDAAGALPLQDAAKPASGAQNGAQAARIDTGQQGKTAYDYARLLRGMRTDGEKHKSVRDIAASMAAQGYNKRFVEAFVREICTVYDKNVQNSIDSGFDKFAEPAPAGDPVDLWGSFDPPELPQGLLPPIIEDFARANGAQMGADPAGLAMAALVTCAAAIPDAVQIKVKRHDDWTESARLWAALMGPPSAKKSPIISAATGPLCRLDVDMMRTWQQNVAEYEALSADDKKAMPRPPQTRLRIEDATVEAAQQVLEGSPWGVLLLQDELSGFFGQMDKYNGGKGAQADRAFWLRSFNGGQFALNRVGRGAAIIDNLSVSMLGGIQPEPLRKIAGDSVDDGLLQRLFPITLRTATMGRDEPMPPINADYRALIEGLRKLTPPGFVQGNTLEFDSGAQAIRRDLEARHLDLQSLETINRKLASHIGKYDGLFARLCIVWHCIEHAGQELPITVKEATAQRVAEFLHRFLLAHAISFYSGVLGLSDDHDRLTAIAGYILAHKVERITNRDVQRSIRTMRNLREQEIRPLLEQLAALGWLDRIDPPRPSSPPHWQVNPAVRAKFTDHAARETKRRRRARETIQDLSRGKV</sequence>
<evidence type="ECO:0000313" key="2">
    <source>
        <dbReference type="EMBL" id="NHQ75188.1"/>
    </source>
</evidence>
<dbReference type="EMBL" id="JAAORB010000027">
    <property type="protein sequence ID" value="NHQ75188.1"/>
    <property type="molecule type" value="Genomic_DNA"/>
</dbReference>
<dbReference type="InterPro" id="IPR025048">
    <property type="entry name" value="DUF3987"/>
</dbReference>
<organism evidence="2 3">
    <name type="scientific">Roseovarius gahaiensis</name>
    <dbReference type="NCBI Taxonomy" id="2716691"/>
    <lineage>
        <taxon>Bacteria</taxon>
        <taxon>Pseudomonadati</taxon>
        <taxon>Pseudomonadota</taxon>
        <taxon>Alphaproteobacteria</taxon>
        <taxon>Rhodobacterales</taxon>
        <taxon>Roseobacteraceae</taxon>
        <taxon>Roseovarius</taxon>
    </lineage>
</organism>
<feature type="region of interest" description="Disordered" evidence="1">
    <location>
        <begin position="767"/>
        <end position="809"/>
    </location>
</feature>
<accession>A0A967BE61</accession>
<dbReference type="Proteomes" id="UP000639775">
    <property type="component" value="Unassembled WGS sequence"/>
</dbReference>
<dbReference type="Pfam" id="PF13148">
    <property type="entry name" value="DUF3987"/>
    <property type="match status" value="2"/>
</dbReference>
<comment type="caution">
    <text evidence="2">The sequence shown here is derived from an EMBL/GenBank/DDBJ whole genome shotgun (WGS) entry which is preliminary data.</text>
</comment>